<accession>A0A1I5DSZ9</accession>
<proteinExistence type="predicted"/>
<reference evidence="2" key="1">
    <citation type="submission" date="2016-10" db="EMBL/GenBank/DDBJ databases">
        <authorList>
            <person name="Varghese N."/>
            <person name="Submissions S."/>
        </authorList>
    </citation>
    <scope>NUCLEOTIDE SEQUENCE [LARGE SCALE GENOMIC DNA]</scope>
    <source>
        <strain evidence="2">DSM 23925</strain>
    </source>
</reference>
<dbReference type="RefSeq" id="WP_047790831.1">
    <property type="nucleotide sequence ID" value="NZ_FOVN01000014.1"/>
</dbReference>
<evidence type="ECO:0008006" key="3">
    <source>
        <dbReference type="Google" id="ProtNLM"/>
    </source>
</evidence>
<evidence type="ECO:0000313" key="1">
    <source>
        <dbReference type="EMBL" id="SFO02369.1"/>
    </source>
</evidence>
<gene>
    <name evidence="1" type="ORF">SAMN04487989_1145</name>
</gene>
<dbReference type="OrthoDB" id="9779761at2"/>
<evidence type="ECO:0000313" key="2">
    <source>
        <dbReference type="Proteomes" id="UP000198705"/>
    </source>
</evidence>
<protein>
    <recommendedName>
        <fullName evidence="3">Mrr N-terminal domain-containing protein</fullName>
    </recommendedName>
</protein>
<dbReference type="Proteomes" id="UP000198705">
    <property type="component" value="Unassembled WGS sequence"/>
</dbReference>
<dbReference type="STRING" id="649333.SAMN04487989_1145"/>
<dbReference type="AlphaFoldDB" id="A0A1I5DSZ9"/>
<keyword evidence="2" id="KW-1185">Reference proteome</keyword>
<sequence length="100" mass="11273">MPLSENQLVVPALLAMLNSPNGSILTSDLIDHISRQFTLDGQDLSPLLNRNDEKYTQIVRNLKSHKTFVKKGFAEEFEGGFRITPEGVNWLEDNGFIPED</sequence>
<dbReference type="EMBL" id="FOVN01000014">
    <property type="protein sequence ID" value="SFO02369.1"/>
    <property type="molecule type" value="Genomic_DNA"/>
</dbReference>
<organism evidence="1 2">
    <name type="scientific">Bizionia echini</name>
    <dbReference type="NCBI Taxonomy" id="649333"/>
    <lineage>
        <taxon>Bacteria</taxon>
        <taxon>Pseudomonadati</taxon>
        <taxon>Bacteroidota</taxon>
        <taxon>Flavobacteriia</taxon>
        <taxon>Flavobacteriales</taxon>
        <taxon>Flavobacteriaceae</taxon>
        <taxon>Bizionia</taxon>
    </lineage>
</organism>
<name>A0A1I5DSZ9_9FLAO</name>